<comment type="caution">
    <text evidence="1">The sequence shown here is derived from an EMBL/GenBank/DDBJ whole genome shotgun (WGS) entry which is preliminary data.</text>
</comment>
<evidence type="ECO:0000313" key="1">
    <source>
        <dbReference type="EMBL" id="GHJ31103.1"/>
    </source>
</evidence>
<dbReference type="GeneID" id="89485036"/>
<evidence type="ECO:0000313" key="2">
    <source>
        <dbReference type="Proteomes" id="UP001054854"/>
    </source>
</evidence>
<dbReference type="EMBL" id="BNEK01000005">
    <property type="protein sequence ID" value="GHJ31103.1"/>
    <property type="molecule type" value="Genomic_DNA"/>
</dbReference>
<name>A0ABQ3U7C5_STRHY</name>
<sequence length="127" mass="13775">MTTHTQLPPGQRFFTNLDRICASARLVVDRPKDSRHPRAPQAVYPVDYGYLDGTTGGDGEGVDVFRGSAEGAGVVGVFLTADPNKRDVEVKVLLDCTGDEIERVRHLLDDVLEIGGLLVLRQDSQAA</sequence>
<proteinExistence type="predicted"/>
<protein>
    <recommendedName>
        <fullName evidence="3">Inorganic pyrophosphatase</fullName>
    </recommendedName>
</protein>
<accession>A0ABQ3U7C5</accession>
<dbReference type="SUPFAM" id="SSF50324">
    <property type="entry name" value="Inorganic pyrophosphatase"/>
    <property type="match status" value="1"/>
</dbReference>
<gene>
    <name evidence="1" type="ORF">TPA0910_55360</name>
</gene>
<dbReference type="InterPro" id="IPR036649">
    <property type="entry name" value="Pyrophosphatase_sf"/>
</dbReference>
<dbReference type="Proteomes" id="UP001054854">
    <property type="component" value="Unassembled WGS sequence"/>
</dbReference>
<dbReference type="RefSeq" id="WP_060944482.1">
    <property type="nucleotide sequence ID" value="NZ_BBON01000103.1"/>
</dbReference>
<dbReference type="Gene3D" id="3.90.80.10">
    <property type="entry name" value="Inorganic pyrophosphatase"/>
    <property type="match status" value="1"/>
</dbReference>
<organism evidence="1 2">
    <name type="scientific">Streptomyces hygroscopicus</name>
    <dbReference type="NCBI Taxonomy" id="1912"/>
    <lineage>
        <taxon>Bacteria</taxon>
        <taxon>Bacillati</taxon>
        <taxon>Actinomycetota</taxon>
        <taxon>Actinomycetes</taxon>
        <taxon>Kitasatosporales</taxon>
        <taxon>Streptomycetaceae</taxon>
        <taxon>Streptomyces</taxon>
        <taxon>Streptomyces violaceusniger group</taxon>
    </lineage>
</organism>
<reference evidence="1" key="1">
    <citation type="submission" date="2024-05" db="EMBL/GenBank/DDBJ databases">
        <title>Whole genome shotgun sequence of Streptomyces hygroscopicus NBRC 113678.</title>
        <authorList>
            <person name="Komaki H."/>
            <person name="Tamura T."/>
        </authorList>
    </citation>
    <scope>NUCLEOTIDE SEQUENCE</scope>
    <source>
        <strain evidence="1">N11-34</strain>
    </source>
</reference>
<keyword evidence="2" id="KW-1185">Reference proteome</keyword>
<evidence type="ECO:0008006" key="3">
    <source>
        <dbReference type="Google" id="ProtNLM"/>
    </source>
</evidence>